<evidence type="ECO:0000313" key="2">
    <source>
        <dbReference type="Proteomes" id="UP000194159"/>
    </source>
</evidence>
<evidence type="ECO:0000313" key="1">
    <source>
        <dbReference type="EMBL" id="ARQ09124.1"/>
    </source>
</evidence>
<dbReference type="EMBL" id="CP020906">
    <property type="protein sequence ID" value="ARQ09124.1"/>
    <property type="molecule type" value="Genomic_DNA"/>
</dbReference>
<accession>A0AAN1BD30</accession>
<protein>
    <submittedName>
        <fullName evidence="1">Uncharacterized protein</fullName>
    </submittedName>
</protein>
<dbReference type="AlphaFoldDB" id="A0AAN1BD30"/>
<gene>
    <name evidence="1" type="ORF">NXC12_CH01045</name>
</gene>
<reference evidence="1 2" key="1">
    <citation type="submission" date="2017-04" db="EMBL/GenBank/DDBJ databases">
        <title>Complete genome sequences of Rhizobium genomic linages associated to common bean (phaseolus vulgaris).</title>
        <authorList>
            <person name="Santamaria R.I."/>
            <person name="Bustos P."/>
            <person name="Perez-Carrascal O."/>
            <person name="Martinez-Flores I."/>
            <person name="Juarez S."/>
            <person name="Lozano L."/>
            <person name="Miranda F."/>
            <person name="Vinuesa P."/>
            <person name="Martinez-Romero E."/>
            <person name="Cevallos M.A."/>
            <person name="Romero D."/>
            <person name="Davila G."/>
            <person name="Gonzalez V."/>
        </authorList>
    </citation>
    <scope>NUCLEOTIDE SEQUENCE [LARGE SCALE GENOMIC DNA]</scope>
    <source>
        <strain evidence="1 2">NXC12</strain>
    </source>
</reference>
<name>A0AAN1BD30_RHIET</name>
<dbReference type="Proteomes" id="UP000194159">
    <property type="component" value="Chromosome"/>
</dbReference>
<proteinExistence type="predicted"/>
<sequence>MLVNAPRCELIKRRRTLLLATTLEALKETISQRIPGEHPTAKMWRSAVFAACEKVLAAGLLDRGALARLNGPDDGLFWGAMSEVFLADRLLHAGLQPTHQEPGPDFRLEHGGKTIWVEVITPLPTNIPVEWLEHTPGSAVDFPAEPILLRWTAAIKEKAEKLRGNPSQGKAGYLASGIVSEDDIYVIAVNGLLLRGGGFGKGDGFPQFEGISQFPLAVEATCSVGPYAIKINRLTLEQVSAGHSHRPRLARPKGADVPADTFHDPSFAPISAIWAVDLGYGSTLHKSEPMAVVHNPHAKNPLPLRYLPAINEYTLELTADEMAVKSHQGRDSKQSRIIVQ</sequence>
<organism evidence="1 2">
    <name type="scientific">Rhizobium etli</name>
    <dbReference type="NCBI Taxonomy" id="29449"/>
    <lineage>
        <taxon>Bacteria</taxon>
        <taxon>Pseudomonadati</taxon>
        <taxon>Pseudomonadota</taxon>
        <taxon>Alphaproteobacteria</taxon>
        <taxon>Hyphomicrobiales</taxon>
        <taxon>Rhizobiaceae</taxon>
        <taxon>Rhizobium/Agrobacterium group</taxon>
        <taxon>Rhizobium</taxon>
    </lineage>
</organism>